<reference evidence="2" key="1">
    <citation type="submission" date="2022-10" db="EMBL/GenBank/DDBJ databases">
        <title>Completed Genome Sequence of two octocoral isolated bacterium, Endozoicomonas euniceicola EF212T and Endozoicomonas gorgoniicola PS125T.</title>
        <authorList>
            <person name="Chiou Y.-J."/>
            <person name="Chen Y.-H."/>
        </authorList>
    </citation>
    <scope>NUCLEOTIDE SEQUENCE</scope>
    <source>
        <strain evidence="2">EF212</strain>
    </source>
</reference>
<dbReference type="RefSeq" id="WP_262597478.1">
    <property type="nucleotide sequence ID" value="NZ_CP103300.1"/>
</dbReference>
<dbReference type="InterPro" id="IPR027417">
    <property type="entry name" value="P-loop_NTPase"/>
</dbReference>
<gene>
    <name evidence="2" type="ORF">NX720_21805</name>
</gene>
<accession>A0ABY6GRS4</accession>
<keyword evidence="3" id="KW-1185">Reference proteome</keyword>
<evidence type="ECO:0000259" key="1">
    <source>
        <dbReference type="Pfam" id="PF13401"/>
    </source>
</evidence>
<dbReference type="GO" id="GO:0005524">
    <property type="term" value="F:ATP binding"/>
    <property type="evidence" value="ECO:0007669"/>
    <property type="project" value="UniProtKB-KW"/>
</dbReference>
<protein>
    <submittedName>
        <fullName evidence="2">ATP-binding protein</fullName>
    </submittedName>
</protein>
<dbReference type="Pfam" id="PF13401">
    <property type="entry name" value="AAA_22"/>
    <property type="match status" value="1"/>
</dbReference>
<dbReference type="SUPFAM" id="SSF52540">
    <property type="entry name" value="P-loop containing nucleoside triphosphate hydrolases"/>
    <property type="match status" value="1"/>
</dbReference>
<feature type="domain" description="ORC1/DEAH AAA+ ATPase" evidence="1">
    <location>
        <begin position="151"/>
        <end position="309"/>
    </location>
</feature>
<dbReference type="Gene3D" id="3.40.50.300">
    <property type="entry name" value="P-loop containing nucleotide triphosphate hydrolases"/>
    <property type="match status" value="1"/>
</dbReference>
<evidence type="ECO:0000313" key="2">
    <source>
        <dbReference type="EMBL" id="UYM15455.1"/>
    </source>
</evidence>
<sequence>MSKTSSILSHYESQNSFPDYVYAKYNENEAIFLPEEYGNPLIRALPEQLKPIKIKERINTTKLYYEDTLEWPIELKIRSLKKRFSSFFMVFHDFIFIGKELNDILYNGLTGRSPIITDNIKKLYYFDDTEYELLLKKLQTSDNEDNLISGFMSGVSGTGKSSIIKKNLSLYPKAIIHPSKFMGIKFPITPYIQIVYIYIAMPPLSSKQSFFLAFFKALDEILDKIPGLHESEKNWLCAAQKAKNHAQLQVKMLQACSRFSIGCIVIDELQRVSLQRSGGTDEITEFFVSIMSSGIPVILVGLTHVEKLFSNDVTLARRCTTYFRKKIRIYKEKDSEWLLLVNEIFSQDNLHEIDIRCDIASEIHKYTRGIVFLLVKFAKHIYEILITKQEKIITAELIKEIYIEEFSLLSAPLAMLDKGDESLFCEALEAILEENSIENCLDRGSLKKDESDYDINGVSKSYDYYIKNTGMIICESEDDLHAALLKKNITYDSEKFKPLDDI</sequence>
<name>A0ABY6GRS4_9GAMM</name>
<dbReference type="Proteomes" id="UP001163255">
    <property type="component" value="Chromosome"/>
</dbReference>
<keyword evidence="2" id="KW-0547">Nucleotide-binding</keyword>
<organism evidence="2 3">
    <name type="scientific">Endozoicomonas euniceicola</name>
    <dbReference type="NCBI Taxonomy" id="1234143"/>
    <lineage>
        <taxon>Bacteria</taxon>
        <taxon>Pseudomonadati</taxon>
        <taxon>Pseudomonadota</taxon>
        <taxon>Gammaproteobacteria</taxon>
        <taxon>Oceanospirillales</taxon>
        <taxon>Endozoicomonadaceae</taxon>
        <taxon>Endozoicomonas</taxon>
    </lineage>
</organism>
<dbReference type="EMBL" id="CP103300">
    <property type="protein sequence ID" value="UYM15455.1"/>
    <property type="molecule type" value="Genomic_DNA"/>
</dbReference>
<proteinExistence type="predicted"/>
<evidence type="ECO:0000313" key="3">
    <source>
        <dbReference type="Proteomes" id="UP001163255"/>
    </source>
</evidence>
<keyword evidence="2" id="KW-0067">ATP-binding</keyword>
<dbReference type="InterPro" id="IPR049945">
    <property type="entry name" value="AAA_22"/>
</dbReference>